<dbReference type="Proteomes" id="UP001059822">
    <property type="component" value="Chromosome"/>
</dbReference>
<organism evidence="1 3">
    <name type="scientific">Neoehrlichia mikurensis</name>
    <dbReference type="NCBI Taxonomy" id="89586"/>
    <lineage>
        <taxon>Bacteria</taxon>
        <taxon>Pseudomonadati</taxon>
        <taxon>Pseudomonadota</taxon>
        <taxon>Alphaproteobacteria</taxon>
        <taxon>Rickettsiales</taxon>
        <taxon>Anaplasmataceae</taxon>
        <taxon>Candidatus Neoehrlichia</taxon>
    </lineage>
</organism>
<dbReference type="Proteomes" id="UP001059985">
    <property type="component" value="Chromosome"/>
</dbReference>
<proteinExistence type="predicted"/>
<evidence type="ECO:0000313" key="1">
    <source>
        <dbReference type="EMBL" id="UTO55297.1"/>
    </source>
</evidence>
<name>A0A9Q9BSL6_9RICK</name>
<dbReference type="AlphaFoldDB" id="A0A9Q9BSL6"/>
<evidence type="ECO:0000313" key="2">
    <source>
        <dbReference type="EMBL" id="UTO56217.1"/>
    </source>
</evidence>
<protein>
    <submittedName>
        <fullName evidence="1">Uncharacterized protein</fullName>
    </submittedName>
</protein>
<evidence type="ECO:0000313" key="3">
    <source>
        <dbReference type="Proteomes" id="UP001059822"/>
    </source>
</evidence>
<dbReference type="EMBL" id="CP089285">
    <property type="protein sequence ID" value="UTO56217.1"/>
    <property type="molecule type" value="Genomic_DNA"/>
</dbReference>
<reference evidence="1" key="1">
    <citation type="journal article" date="2022" name="Microorganisms">
        <title>Assembly and Comparison of Ca. Neoehrlichia mikurensis Genomes.</title>
        <authorList>
            <person name="Azagi T."/>
            <person name="Dirks R.P."/>
            <person name="Yebra-Pimentel E.S."/>
            <person name="Schaap P.J."/>
            <person name="Koehorst J.J."/>
            <person name="Esser H.J."/>
            <person name="Sprong H."/>
        </authorList>
    </citation>
    <scope>NUCLEOTIDE SEQUENCE</scope>
    <source>
        <strain evidence="2">18-2804</strain>
        <strain evidence="1">18-2837</strain>
    </source>
</reference>
<accession>A0A9Q9BSL6</accession>
<keyword evidence="4" id="KW-1185">Reference proteome</keyword>
<evidence type="ECO:0000313" key="4">
    <source>
        <dbReference type="Proteomes" id="UP001059985"/>
    </source>
</evidence>
<sequence>MVRTLSLSLNAHYNKNFTISLPKVITQNNVDKYRCSLLMKFMTNNCAQQLHYYSPLIEPSLISSQYDSYYILQSYGLINLKNCHDMKDNAINCTFMLSNNKLSIQCSFTWHINTNEHAYITDILKLQPNININIRNLENYYNYYHASDINVSTVSDYLSPSSSINNPIARHALHKKYSTTLRINLSC</sequence>
<gene>
    <name evidence="2" type="ORF">LUA81_03850</name>
    <name evidence="1" type="ORF">LUA82_03885</name>
</gene>
<dbReference type="RefSeq" id="WP_218194147.1">
    <property type="nucleotide sequence ID" value="NZ_CP054597.1"/>
</dbReference>
<dbReference type="EMBL" id="CP089286">
    <property type="protein sequence ID" value="UTO55297.1"/>
    <property type="molecule type" value="Genomic_DNA"/>
</dbReference>